<dbReference type="Gene3D" id="1.20.5.340">
    <property type="match status" value="1"/>
</dbReference>
<proteinExistence type="predicted"/>
<keyword evidence="1" id="KW-0175">Coiled coil</keyword>
<dbReference type="PATRIC" id="fig|1233171.3.peg.3365"/>
<evidence type="ECO:0000313" key="3">
    <source>
        <dbReference type="Proteomes" id="UP000015688"/>
    </source>
</evidence>
<gene>
    <name evidence="2" type="ORF">C672_3497</name>
</gene>
<evidence type="ECO:0000313" key="2">
    <source>
        <dbReference type="EMBL" id="EQK39997.1"/>
    </source>
</evidence>
<accession>T4VH43</accession>
<name>T4VH43_PARBF</name>
<dbReference type="Proteomes" id="UP000015688">
    <property type="component" value="Unassembled WGS sequence"/>
</dbReference>
<feature type="coiled-coil region" evidence="1">
    <location>
        <begin position="148"/>
        <end position="196"/>
    </location>
</feature>
<organism evidence="2 3">
    <name type="scientific">Paraclostridium bifermentans ATCC 638 = DSM 14991</name>
    <dbReference type="NCBI Taxonomy" id="1233171"/>
    <lineage>
        <taxon>Bacteria</taxon>
        <taxon>Bacillati</taxon>
        <taxon>Bacillota</taxon>
        <taxon>Clostridia</taxon>
        <taxon>Peptostreptococcales</taxon>
        <taxon>Peptostreptococcaceae</taxon>
        <taxon>Paraclostridium</taxon>
    </lineage>
</organism>
<dbReference type="EMBL" id="AVNC01000022">
    <property type="protein sequence ID" value="EQK39997.1"/>
    <property type="molecule type" value="Genomic_DNA"/>
</dbReference>
<protein>
    <submittedName>
        <fullName evidence="2">Uncharacterized protein</fullName>
    </submittedName>
</protein>
<dbReference type="GeneID" id="67474426"/>
<comment type="caution">
    <text evidence="2">The sequence shown here is derived from an EMBL/GenBank/DDBJ whole genome shotgun (WGS) entry which is preliminary data.</text>
</comment>
<reference evidence="2 3" key="1">
    <citation type="submission" date="2013-06" db="EMBL/GenBank/DDBJ databases">
        <authorList>
            <person name="Walk S."/>
            <person name="Aronoff D."/>
            <person name="Young V.Y."/>
            <person name="Marsh J."/>
            <person name="Harrison L."/>
            <person name="Daugherty S.C."/>
            <person name="Shefchek K.A."/>
            <person name="Hine E.E."/>
            <person name="Tallon L.J."/>
            <person name="Sadzewicz L.K."/>
            <person name="Rasko D.A."/>
        </authorList>
    </citation>
    <scope>NUCLEOTIDE SEQUENCE [LARGE SCALE GENOMIC DNA]</scope>
    <source>
        <strain evidence="2 3">ATCC 638</strain>
    </source>
</reference>
<dbReference type="RefSeq" id="WP_021434462.1">
    <property type="nucleotide sequence ID" value="NZ_AVNC01000022.1"/>
</dbReference>
<sequence length="240" mass="29711">MINNKENINDTEKMSSIERRFLAIIKRLSFHSNIVCLELKELYKHEKTDNAYNETLTRITRDFYNNYKDLVELKKYCEFYGNNELFGENEKEEWNRIVEKYSYMTKNIEFKKLINKEFKFEITDEKNDYTSADTPSICLNERDMMYSISQLIDEKKGLEDEKKSLEDEKKKLQDEIKELKVKVEELEEENSNFKNYYPYQYPYQYQYQYQYNEQTMIYEKDRERRKDKELFKKIFYIFKK</sequence>
<dbReference type="AlphaFoldDB" id="T4VH43"/>
<evidence type="ECO:0000256" key="1">
    <source>
        <dbReference type="SAM" id="Coils"/>
    </source>
</evidence>